<evidence type="ECO:0000256" key="11">
    <source>
        <dbReference type="RuleBase" id="RU362031"/>
    </source>
</evidence>
<feature type="transmembrane region" description="Helical" evidence="11">
    <location>
        <begin position="382"/>
        <end position="411"/>
    </location>
</feature>
<evidence type="ECO:0000313" key="14">
    <source>
        <dbReference type="Proteomes" id="UP000316123"/>
    </source>
</evidence>
<dbReference type="Pfam" id="PF17820">
    <property type="entry name" value="PDZ_6"/>
    <property type="match status" value="2"/>
</dbReference>
<sequence length="450" mass="48336">MSALYMIVGTLVALGVLVTFHEFGHFWVARRCGVKVLRFSVGFGMPLVRWHDRHGTEFVIAAIPLGGYVKMLDEREGEVPADQVDQSFNRKTVRQRIAIVAAGPIANFLLAMLFFWVLAMLGSEQVRPVIGAVEADSIAAKAGLVAGQEIVSIDGEPTTGWGAVNLQLVRRLGESGTVNVVVREQDSSAETPRTLALDHWLKGADEPDPIKSLGIRPWRPALPPVLAELDPKGPAQAAGLKTGDRLLALDGQALGEWQQVVDLVRVRPDTRIVLKIERDGAQIDVPVTLAVRGEAKAAGGYLGAGVKSPEWPPSMVREVSFGPLAAIGEGAKRTWTMSVLTLESLKKMLFGELSVKNLSGPITIAKVAGASAQSGVADFLNFLAYLSISLGVLNLLPIPVLDGGHLLFYLVEWVRGRPLSDRVQGWGIQIGISLVVGVMLLALVNDLGRL</sequence>
<dbReference type="GO" id="GO:0006508">
    <property type="term" value="P:proteolysis"/>
    <property type="evidence" value="ECO:0007669"/>
    <property type="project" value="UniProtKB-KW"/>
</dbReference>
<dbReference type="NCBIfam" id="NF008046">
    <property type="entry name" value="PRK10779.1"/>
    <property type="match status" value="1"/>
</dbReference>
<dbReference type="GO" id="GO:0004222">
    <property type="term" value="F:metalloendopeptidase activity"/>
    <property type="evidence" value="ECO:0007669"/>
    <property type="project" value="InterPro"/>
</dbReference>
<evidence type="ECO:0000313" key="13">
    <source>
        <dbReference type="EMBL" id="TWR60684.1"/>
    </source>
</evidence>
<dbReference type="Pfam" id="PF02163">
    <property type="entry name" value="Peptidase_M50"/>
    <property type="match status" value="1"/>
</dbReference>
<dbReference type="SUPFAM" id="SSF50156">
    <property type="entry name" value="PDZ domain-like"/>
    <property type="match status" value="2"/>
</dbReference>
<evidence type="ECO:0000256" key="8">
    <source>
        <dbReference type="ARBA" id="ARBA00022989"/>
    </source>
</evidence>
<dbReference type="CDD" id="cd23082">
    <property type="entry name" value="cpPDZ1_EcRseP-like"/>
    <property type="match status" value="1"/>
</dbReference>
<keyword evidence="11" id="KW-0479">Metal-binding</keyword>
<keyword evidence="9 11" id="KW-0482">Metalloprotease</keyword>
<dbReference type="CDD" id="cd06163">
    <property type="entry name" value="S2P-M50_PDZ_RseP-like"/>
    <property type="match status" value="2"/>
</dbReference>
<evidence type="ECO:0000256" key="1">
    <source>
        <dbReference type="ARBA" id="ARBA00001947"/>
    </source>
</evidence>
<evidence type="ECO:0000256" key="9">
    <source>
        <dbReference type="ARBA" id="ARBA00023049"/>
    </source>
</evidence>
<dbReference type="InterPro" id="IPR001478">
    <property type="entry name" value="PDZ"/>
</dbReference>
<comment type="cofactor">
    <cofactor evidence="1 11">
        <name>Zn(2+)</name>
        <dbReference type="ChEBI" id="CHEBI:29105"/>
    </cofactor>
</comment>
<dbReference type="PANTHER" id="PTHR42837:SF2">
    <property type="entry name" value="MEMBRANE METALLOPROTEASE ARASP2, CHLOROPLASTIC-RELATED"/>
    <property type="match status" value="1"/>
</dbReference>
<dbReference type="InterPro" id="IPR008915">
    <property type="entry name" value="Peptidase_M50"/>
</dbReference>
<reference evidence="13 14" key="1">
    <citation type="submission" date="2019-06" db="EMBL/GenBank/DDBJ databases">
        <title>Pseudomonas bimorpha sp. nov. isolated from bovine raw milk and skim milk concentrate.</title>
        <authorList>
            <person name="Hofmann K."/>
            <person name="Huptas C."/>
            <person name="Doll E."/>
            <person name="Scherer S."/>
            <person name="Wenning M."/>
        </authorList>
    </citation>
    <scope>NUCLEOTIDE SEQUENCE [LARGE SCALE GENOMIC DNA]</scope>
    <source>
        <strain evidence="13 14">DSM 13124</strain>
    </source>
</reference>
<dbReference type="InterPro" id="IPR036034">
    <property type="entry name" value="PDZ_sf"/>
</dbReference>
<organism evidence="13 14">
    <name type="scientific">Pseudomonas marginalis</name>
    <name type="common">Pseudomonas panacis</name>
    <dbReference type="NCBI Taxonomy" id="298"/>
    <lineage>
        <taxon>Bacteria</taxon>
        <taxon>Pseudomonadati</taxon>
        <taxon>Pseudomonadota</taxon>
        <taxon>Gammaproteobacteria</taxon>
        <taxon>Pseudomonadales</taxon>
        <taxon>Pseudomonadaceae</taxon>
        <taxon>Pseudomonas</taxon>
    </lineage>
</organism>
<feature type="transmembrane region" description="Helical" evidence="11">
    <location>
        <begin position="6"/>
        <end position="28"/>
    </location>
</feature>
<dbReference type="Gene3D" id="2.30.42.10">
    <property type="match status" value="2"/>
</dbReference>
<dbReference type="GO" id="GO:0016020">
    <property type="term" value="C:membrane"/>
    <property type="evidence" value="ECO:0007669"/>
    <property type="project" value="UniProtKB-SubCell"/>
</dbReference>
<feature type="domain" description="PDZ" evidence="12">
    <location>
        <begin position="211"/>
        <end position="280"/>
    </location>
</feature>
<feature type="transmembrane region" description="Helical" evidence="11">
    <location>
        <begin position="423"/>
        <end position="444"/>
    </location>
</feature>
<evidence type="ECO:0000256" key="4">
    <source>
        <dbReference type="ARBA" id="ARBA00022670"/>
    </source>
</evidence>
<dbReference type="NCBIfam" id="TIGR00054">
    <property type="entry name" value="RIP metalloprotease RseP"/>
    <property type="match status" value="1"/>
</dbReference>
<evidence type="ECO:0000256" key="10">
    <source>
        <dbReference type="ARBA" id="ARBA00023136"/>
    </source>
</evidence>
<feature type="transmembrane region" description="Helical" evidence="11">
    <location>
        <begin position="97"/>
        <end position="119"/>
    </location>
</feature>
<keyword evidence="8 11" id="KW-1133">Transmembrane helix</keyword>
<dbReference type="GO" id="GO:0046872">
    <property type="term" value="F:metal ion binding"/>
    <property type="evidence" value="ECO:0007669"/>
    <property type="project" value="UniProtKB-KW"/>
</dbReference>
<keyword evidence="10 11" id="KW-0472">Membrane</keyword>
<dbReference type="InterPro" id="IPR004387">
    <property type="entry name" value="Pept_M50_Zn"/>
</dbReference>
<protein>
    <recommendedName>
        <fullName evidence="11">Zinc metalloprotease</fullName>
        <ecNumber evidence="11">3.4.24.-</ecNumber>
    </recommendedName>
</protein>
<keyword evidence="6 11" id="KW-0378">Hydrolase</keyword>
<dbReference type="AlphaFoldDB" id="A0A9X9FYE2"/>
<name>A0A9X9FYE2_PSEMA</name>
<dbReference type="InterPro" id="IPR041489">
    <property type="entry name" value="PDZ_6"/>
</dbReference>
<evidence type="ECO:0000256" key="5">
    <source>
        <dbReference type="ARBA" id="ARBA00022692"/>
    </source>
</evidence>
<dbReference type="EC" id="3.4.24.-" evidence="11"/>
<dbReference type="PANTHER" id="PTHR42837">
    <property type="entry name" value="REGULATOR OF SIGMA-E PROTEASE RSEP"/>
    <property type="match status" value="1"/>
</dbReference>
<keyword evidence="5 11" id="KW-0812">Transmembrane</keyword>
<accession>A0A9X9FYE2</accession>
<comment type="subcellular location">
    <subcellularLocation>
        <location evidence="2">Membrane</location>
        <topology evidence="2">Multi-pass membrane protein</topology>
    </subcellularLocation>
</comment>
<evidence type="ECO:0000256" key="2">
    <source>
        <dbReference type="ARBA" id="ARBA00004141"/>
    </source>
</evidence>
<comment type="similarity">
    <text evidence="3 11">Belongs to the peptidase M50B family.</text>
</comment>
<dbReference type="OrthoDB" id="9782003at2"/>
<evidence type="ECO:0000256" key="6">
    <source>
        <dbReference type="ARBA" id="ARBA00022801"/>
    </source>
</evidence>
<dbReference type="SMART" id="SM00228">
    <property type="entry name" value="PDZ"/>
    <property type="match status" value="2"/>
</dbReference>
<evidence type="ECO:0000259" key="12">
    <source>
        <dbReference type="SMART" id="SM00228"/>
    </source>
</evidence>
<evidence type="ECO:0000256" key="3">
    <source>
        <dbReference type="ARBA" id="ARBA00007931"/>
    </source>
</evidence>
<feature type="domain" description="PDZ" evidence="12">
    <location>
        <begin position="114"/>
        <end position="186"/>
    </location>
</feature>
<comment type="caution">
    <text evidence="13">The sequence shown here is derived from an EMBL/GenBank/DDBJ whole genome shotgun (WGS) entry which is preliminary data.</text>
</comment>
<dbReference type="Proteomes" id="UP000316123">
    <property type="component" value="Unassembled WGS sequence"/>
</dbReference>
<dbReference type="RefSeq" id="WP_065926456.1">
    <property type="nucleotide sequence ID" value="NZ_FNSU01000001.1"/>
</dbReference>
<gene>
    <name evidence="13" type="primary">rseP</name>
    <name evidence="13" type="ORF">FIV41_10765</name>
</gene>
<dbReference type="CDD" id="cd23081">
    <property type="entry name" value="cpPDZ_EcRseP-like"/>
    <property type="match status" value="1"/>
</dbReference>
<keyword evidence="7 11" id="KW-0862">Zinc</keyword>
<evidence type="ECO:0000256" key="7">
    <source>
        <dbReference type="ARBA" id="ARBA00022833"/>
    </source>
</evidence>
<dbReference type="EMBL" id="VFEQ01000005">
    <property type="protein sequence ID" value="TWR60684.1"/>
    <property type="molecule type" value="Genomic_DNA"/>
</dbReference>
<proteinExistence type="inferred from homology"/>
<keyword evidence="4 13" id="KW-0645">Protease</keyword>